<reference evidence="2" key="1">
    <citation type="submission" date="2023-11" db="EMBL/GenBank/DDBJ databases">
        <title>Identification and selenium tolerance of Delftia acidovorans R3-25.</title>
        <authorList>
            <person name="Zhang S."/>
            <person name="Liu Y."/>
            <person name="Guo Y."/>
        </authorList>
    </citation>
    <scope>NUCLEOTIDE SEQUENCE</scope>
    <source>
        <strain evidence="2">R3-25</strain>
    </source>
</reference>
<gene>
    <name evidence="2" type="ORF">SGN30_17185</name>
</gene>
<protein>
    <submittedName>
        <fullName evidence="2">Uncharacterized protein</fullName>
    </submittedName>
</protein>
<proteinExistence type="predicted"/>
<dbReference type="AlphaFoldDB" id="A0AAJ2V805"/>
<evidence type="ECO:0000256" key="1">
    <source>
        <dbReference type="SAM" id="MobiDB-lite"/>
    </source>
</evidence>
<sequence length="266" mass="28021">MSGSNAFLALWNGLDRSDAREEYEAWHTMEHVPERVGLPGFLWGRRYVRGSDAGGSATGGSDAGGAPSAAGSSYFTVYGLQGLDALQTAQYADVIAHPTPWSARMRPRLSAFVRRPCALVATAGASTAAHLVAVRATTADLPGWSAAATQALAEAEDSALLVRASAGAVPPALDLAYPVGGERIAQAVAGQTTVVLLAEHCTAEGARQGAQWLLERLAPWNLPGAQAESFVLQSQVVRGDLPADVPQRPHSRLPPRLGPMNRYFSR</sequence>
<dbReference type="Proteomes" id="UP001287445">
    <property type="component" value="Unassembled WGS sequence"/>
</dbReference>
<name>A0AAJ2V805_DELAC</name>
<dbReference type="EMBL" id="JAWWMZ010000006">
    <property type="protein sequence ID" value="MDX4955154.1"/>
    <property type="molecule type" value="Genomic_DNA"/>
</dbReference>
<dbReference type="RefSeq" id="WP_319074469.1">
    <property type="nucleotide sequence ID" value="NZ_JAWWMZ010000006.1"/>
</dbReference>
<organism evidence="2 3">
    <name type="scientific">Delftia acidovorans</name>
    <name type="common">Pseudomonas acidovorans</name>
    <name type="synonym">Comamonas acidovorans</name>
    <dbReference type="NCBI Taxonomy" id="80866"/>
    <lineage>
        <taxon>Bacteria</taxon>
        <taxon>Pseudomonadati</taxon>
        <taxon>Pseudomonadota</taxon>
        <taxon>Betaproteobacteria</taxon>
        <taxon>Burkholderiales</taxon>
        <taxon>Comamonadaceae</taxon>
        <taxon>Delftia</taxon>
    </lineage>
</organism>
<feature type="region of interest" description="Disordered" evidence="1">
    <location>
        <begin position="242"/>
        <end position="266"/>
    </location>
</feature>
<evidence type="ECO:0000313" key="2">
    <source>
        <dbReference type="EMBL" id="MDX4955154.1"/>
    </source>
</evidence>
<accession>A0AAJ2V805</accession>
<comment type="caution">
    <text evidence="2">The sequence shown here is derived from an EMBL/GenBank/DDBJ whole genome shotgun (WGS) entry which is preliminary data.</text>
</comment>
<evidence type="ECO:0000313" key="3">
    <source>
        <dbReference type="Proteomes" id="UP001287445"/>
    </source>
</evidence>